<feature type="region of interest" description="Disordered" evidence="1">
    <location>
        <begin position="51"/>
        <end position="88"/>
    </location>
</feature>
<dbReference type="EMBL" id="PGGS01000013">
    <property type="protein sequence ID" value="PNH12199.1"/>
    <property type="molecule type" value="Genomic_DNA"/>
</dbReference>
<sequence length="88" mass="8884">MGERAAAAAEGEEVSAEVEAEAEYFGKERASVTATTVFTWGNRYKIGASGSGRVVGAGGGSGGGGNGVAEPATFHSYTPAQHKPPLRL</sequence>
<accession>A0A2J8AI48</accession>
<comment type="caution">
    <text evidence="2">The sequence shown here is derived from an EMBL/GenBank/DDBJ whole genome shotgun (WGS) entry which is preliminary data.</text>
</comment>
<evidence type="ECO:0000313" key="2">
    <source>
        <dbReference type="EMBL" id="PNH12199.1"/>
    </source>
</evidence>
<evidence type="ECO:0000256" key="1">
    <source>
        <dbReference type="SAM" id="MobiDB-lite"/>
    </source>
</evidence>
<gene>
    <name evidence="2" type="ORF">TSOC_000902</name>
</gene>
<keyword evidence="3" id="KW-1185">Reference proteome</keyword>
<protein>
    <submittedName>
        <fullName evidence="2">Uncharacterized protein</fullName>
    </submittedName>
</protein>
<name>A0A2J8AI48_9CHLO</name>
<organism evidence="2 3">
    <name type="scientific">Tetrabaena socialis</name>
    <dbReference type="NCBI Taxonomy" id="47790"/>
    <lineage>
        <taxon>Eukaryota</taxon>
        <taxon>Viridiplantae</taxon>
        <taxon>Chlorophyta</taxon>
        <taxon>core chlorophytes</taxon>
        <taxon>Chlorophyceae</taxon>
        <taxon>CS clade</taxon>
        <taxon>Chlamydomonadales</taxon>
        <taxon>Tetrabaenaceae</taxon>
        <taxon>Tetrabaena</taxon>
    </lineage>
</organism>
<dbReference type="AlphaFoldDB" id="A0A2J8AI48"/>
<feature type="compositionally biased region" description="Gly residues" evidence="1">
    <location>
        <begin position="51"/>
        <end position="67"/>
    </location>
</feature>
<proteinExistence type="predicted"/>
<dbReference type="Proteomes" id="UP000236333">
    <property type="component" value="Unassembled WGS sequence"/>
</dbReference>
<evidence type="ECO:0000313" key="3">
    <source>
        <dbReference type="Proteomes" id="UP000236333"/>
    </source>
</evidence>
<reference evidence="2 3" key="1">
    <citation type="journal article" date="2017" name="Mol. Biol. Evol.">
        <title>The 4-celled Tetrabaena socialis nuclear genome reveals the essential components for genetic control of cell number at the origin of multicellularity in the volvocine lineage.</title>
        <authorList>
            <person name="Featherston J."/>
            <person name="Arakaki Y."/>
            <person name="Hanschen E.R."/>
            <person name="Ferris P.J."/>
            <person name="Michod R.E."/>
            <person name="Olson B.J.S.C."/>
            <person name="Nozaki H."/>
            <person name="Durand P.M."/>
        </authorList>
    </citation>
    <scope>NUCLEOTIDE SEQUENCE [LARGE SCALE GENOMIC DNA]</scope>
    <source>
        <strain evidence="2 3">NIES-571</strain>
    </source>
</reference>